<dbReference type="OrthoDB" id="8062037at2759"/>
<evidence type="ECO:0000256" key="1">
    <source>
        <dbReference type="SAM" id="Phobius"/>
    </source>
</evidence>
<gene>
    <name evidence="2" type="ORF">PBRA_002206</name>
</gene>
<evidence type="ECO:0000313" key="3">
    <source>
        <dbReference type="Proteomes" id="UP000039324"/>
    </source>
</evidence>
<dbReference type="Gene3D" id="3.30.40.10">
    <property type="entry name" value="Zinc/RING finger domain, C3HC4 (zinc finger)"/>
    <property type="match status" value="1"/>
</dbReference>
<dbReference type="SUPFAM" id="SSF57850">
    <property type="entry name" value="RING/U-box"/>
    <property type="match status" value="1"/>
</dbReference>
<protein>
    <recommendedName>
        <fullName evidence="4">RING-type domain-containing protein</fullName>
    </recommendedName>
</protein>
<dbReference type="AlphaFoldDB" id="A0A0G4J3T5"/>
<accession>A0A0G4J3T5</accession>
<dbReference type="InterPro" id="IPR013083">
    <property type="entry name" value="Znf_RING/FYVE/PHD"/>
</dbReference>
<sequence length="240" mass="27090">MSPYRHVDPAPLRNVAVFIACLIVLGDAFLLRPNNVNVWYRVESAQAAIHSAYIRREISNGLDHAAMDTIGMRQVLLVVDFMHNTDQSIENALAWIHNKLQADAGRPVNFRLLLSAACTLEMHQFLLAADAVLKNIPLDSLRSAIAIDILDAMTYLEVFPSEKDNPCPNGCPVIYPGDTEYRTMRCCGHRFHRQCVDPWISLHKVCPRCMLGMAMFRVRSVSGDFDIPQSYVDGVVSYWR</sequence>
<dbReference type="Proteomes" id="UP000039324">
    <property type="component" value="Unassembled WGS sequence"/>
</dbReference>
<keyword evidence="1" id="KW-1133">Transmembrane helix</keyword>
<reference evidence="2 3" key="1">
    <citation type="submission" date="2015-02" db="EMBL/GenBank/DDBJ databases">
        <authorList>
            <person name="Chooi Y.-H."/>
        </authorList>
    </citation>
    <scope>NUCLEOTIDE SEQUENCE [LARGE SCALE GENOMIC DNA]</scope>
    <source>
        <strain evidence="2">E3</strain>
    </source>
</reference>
<name>A0A0G4J3T5_PLABS</name>
<evidence type="ECO:0000313" key="2">
    <source>
        <dbReference type="EMBL" id="CEP01941.1"/>
    </source>
</evidence>
<evidence type="ECO:0008006" key="4">
    <source>
        <dbReference type="Google" id="ProtNLM"/>
    </source>
</evidence>
<dbReference type="EMBL" id="CDSF01000122">
    <property type="protein sequence ID" value="CEP01941.1"/>
    <property type="molecule type" value="Genomic_DNA"/>
</dbReference>
<organism evidence="2 3">
    <name type="scientific">Plasmodiophora brassicae</name>
    <name type="common">Clubroot disease agent</name>
    <dbReference type="NCBI Taxonomy" id="37360"/>
    <lineage>
        <taxon>Eukaryota</taxon>
        <taxon>Sar</taxon>
        <taxon>Rhizaria</taxon>
        <taxon>Endomyxa</taxon>
        <taxon>Phytomyxea</taxon>
        <taxon>Plasmodiophorida</taxon>
        <taxon>Plasmodiophoridae</taxon>
        <taxon>Plasmodiophora</taxon>
    </lineage>
</organism>
<proteinExistence type="predicted"/>
<feature type="transmembrane region" description="Helical" evidence="1">
    <location>
        <begin position="12"/>
        <end position="31"/>
    </location>
</feature>
<keyword evidence="1" id="KW-0472">Membrane</keyword>
<keyword evidence="3" id="KW-1185">Reference proteome</keyword>
<keyword evidence="1" id="KW-0812">Transmembrane</keyword>